<gene>
    <name evidence="9" type="ORF">LOTGIDRAFT_179417</name>
</gene>
<dbReference type="InterPro" id="IPR017901">
    <property type="entry name" value="C-CAP_CF_C-like"/>
</dbReference>
<keyword evidence="5" id="KW-0143">Chaperone</keyword>
<dbReference type="Gene3D" id="2.160.20.70">
    <property type="match status" value="1"/>
</dbReference>
<organism evidence="9 10">
    <name type="scientific">Lottia gigantea</name>
    <name type="common">Giant owl limpet</name>
    <dbReference type="NCBI Taxonomy" id="225164"/>
    <lineage>
        <taxon>Eukaryota</taxon>
        <taxon>Metazoa</taxon>
        <taxon>Spiralia</taxon>
        <taxon>Lophotrochozoa</taxon>
        <taxon>Mollusca</taxon>
        <taxon>Gastropoda</taxon>
        <taxon>Patellogastropoda</taxon>
        <taxon>Lottioidea</taxon>
        <taxon>Lottiidae</taxon>
        <taxon>Lottia</taxon>
    </lineage>
</organism>
<feature type="compositionally biased region" description="Basic and acidic residues" evidence="7">
    <location>
        <begin position="123"/>
        <end position="143"/>
    </location>
</feature>
<dbReference type="Pfam" id="PF07986">
    <property type="entry name" value="TBCC"/>
    <property type="match status" value="1"/>
</dbReference>
<dbReference type="PANTHER" id="PTHR15139:SF0">
    <property type="entry name" value="TUBULIN-SPECIFIC CHAPERONE C"/>
    <property type="match status" value="1"/>
</dbReference>
<evidence type="ECO:0000256" key="4">
    <source>
        <dbReference type="ARBA" id="ARBA00022990"/>
    </source>
</evidence>
<accession>V3ZYS5</accession>
<dbReference type="SMART" id="SM00673">
    <property type="entry name" value="CARP"/>
    <property type="match status" value="2"/>
</dbReference>
<dbReference type="InterPro" id="IPR012945">
    <property type="entry name" value="Tubulin-bd_cofactor_C_dom"/>
</dbReference>
<feature type="region of interest" description="Disordered" evidence="7">
    <location>
        <begin position="120"/>
        <end position="143"/>
    </location>
</feature>
<evidence type="ECO:0000256" key="1">
    <source>
        <dbReference type="ARBA" id="ARBA00004496"/>
    </source>
</evidence>
<dbReference type="OrthoDB" id="194775at2759"/>
<feature type="domain" description="C-CAP/cofactor C-like" evidence="8">
    <location>
        <begin position="141"/>
        <end position="295"/>
    </location>
</feature>
<dbReference type="AlphaFoldDB" id="V3ZYS5"/>
<evidence type="ECO:0000259" key="8">
    <source>
        <dbReference type="PROSITE" id="PS51329"/>
    </source>
</evidence>
<keyword evidence="10" id="KW-1185">Reference proteome</keyword>
<evidence type="ECO:0000313" key="10">
    <source>
        <dbReference type="Proteomes" id="UP000030746"/>
    </source>
</evidence>
<dbReference type="KEGG" id="lgi:LOTGIDRAFT_179417"/>
<dbReference type="GO" id="GO:0005737">
    <property type="term" value="C:cytoplasm"/>
    <property type="evidence" value="ECO:0007669"/>
    <property type="project" value="UniProtKB-SubCell"/>
</dbReference>
<dbReference type="FunFam" id="2.160.20.70:FF:000007">
    <property type="entry name" value="tubulin-specific chaperone C"/>
    <property type="match status" value="1"/>
</dbReference>
<dbReference type="Pfam" id="PF16752">
    <property type="entry name" value="TBCC_N"/>
    <property type="match status" value="1"/>
</dbReference>
<dbReference type="CTD" id="20244343"/>
<comment type="subunit">
    <text evidence="6">Supercomplex made of cofactors A to E. Cofactors A and D function by capturing and stabilizing tubulin in a quasi-native conformation. Cofactor E binds to the cofactor D-tubulin complex; interaction with cofactor C then causes the release of tubulin polypeptides that are committed to the native state.</text>
</comment>
<dbReference type="InterPro" id="IPR006599">
    <property type="entry name" value="CARP_motif"/>
</dbReference>
<dbReference type="Gene3D" id="1.20.58.1250">
    <property type="entry name" value="Tubulin Binding Cofactor C, N-terminal domain"/>
    <property type="match status" value="1"/>
</dbReference>
<evidence type="ECO:0000256" key="5">
    <source>
        <dbReference type="ARBA" id="ARBA00023186"/>
    </source>
</evidence>
<evidence type="ECO:0000256" key="3">
    <source>
        <dbReference type="ARBA" id="ARBA00022490"/>
    </source>
</evidence>
<dbReference type="PANTHER" id="PTHR15139">
    <property type="entry name" value="TUBULIN FOLDING COFACTOR C"/>
    <property type="match status" value="1"/>
</dbReference>
<dbReference type="RefSeq" id="XP_009063103.1">
    <property type="nucleotide sequence ID" value="XM_009064855.1"/>
</dbReference>
<evidence type="ECO:0000313" key="9">
    <source>
        <dbReference type="EMBL" id="ESO86141.1"/>
    </source>
</evidence>
<keyword evidence="3" id="KW-0963">Cytoplasm</keyword>
<dbReference type="GO" id="GO:0015631">
    <property type="term" value="F:tubulin binding"/>
    <property type="evidence" value="ECO:0007669"/>
    <property type="project" value="InterPro"/>
</dbReference>
<protein>
    <recommendedName>
        <fullName evidence="8">C-CAP/cofactor C-like domain-containing protein</fullName>
    </recommendedName>
</protein>
<feature type="region of interest" description="Disordered" evidence="7">
    <location>
        <begin position="1"/>
        <end position="24"/>
    </location>
</feature>
<dbReference type="HOGENOM" id="CLU_032612_2_1_1"/>
<dbReference type="InterPro" id="IPR016098">
    <property type="entry name" value="CAP/MinC_C"/>
</dbReference>
<dbReference type="Proteomes" id="UP000030746">
    <property type="component" value="Unassembled WGS sequence"/>
</dbReference>
<dbReference type="EMBL" id="KB203149">
    <property type="protein sequence ID" value="ESO86141.1"/>
    <property type="molecule type" value="Genomic_DNA"/>
</dbReference>
<dbReference type="GO" id="GO:0007023">
    <property type="term" value="P:post-chaperonin tubulin folding pathway"/>
    <property type="evidence" value="ECO:0007669"/>
    <property type="project" value="InterPro"/>
</dbReference>
<evidence type="ECO:0000256" key="7">
    <source>
        <dbReference type="SAM" id="MobiDB-lite"/>
    </source>
</evidence>
<evidence type="ECO:0000256" key="2">
    <source>
        <dbReference type="ARBA" id="ARBA00008848"/>
    </source>
</evidence>
<dbReference type="PROSITE" id="PS51329">
    <property type="entry name" value="C_CAP_COFACTOR_C"/>
    <property type="match status" value="1"/>
</dbReference>
<dbReference type="InterPro" id="IPR027684">
    <property type="entry name" value="TBCC"/>
</dbReference>
<dbReference type="InterPro" id="IPR038397">
    <property type="entry name" value="TBCC_N_sf"/>
</dbReference>
<evidence type="ECO:0000256" key="6">
    <source>
        <dbReference type="ARBA" id="ARBA00026055"/>
    </source>
</evidence>
<reference evidence="9 10" key="1">
    <citation type="journal article" date="2013" name="Nature">
        <title>Insights into bilaterian evolution from three spiralian genomes.</title>
        <authorList>
            <person name="Simakov O."/>
            <person name="Marletaz F."/>
            <person name="Cho S.J."/>
            <person name="Edsinger-Gonzales E."/>
            <person name="Havlak P."/>
            <person name="Hellsten U."/>
            <person name="Kuo D.H."/>
            <person name="Larsson T."/>
            <person name="Lv J."/>
            <person name="Arendt D."/>
            <person name="Savage R."/>
            <person name="Osoegawa K."/>
            <person name="de Jong P."/>
            <person name="Grimwood J."/>
            <person name="Chapman J.A."/>
            <person name="Shapiro H."/>
            <person name="Aerts A."/>
            <person name="Otillar R.P."/>
            <person name="Terry A.Y."/>
            <person name="Boore J.L."/>
            <person name="Grigoriev I.V."/>
            <person name="Lindberg D.R."/>
            <person name="Seaver E.C."/>
            <person name="Weisblat D.A."/>
            <person name="Putnam N.H."/>
            <person name="Rokhsar D.S."/>
        </authorList>
    </citation>
    <scope>NUCLEOTIDE SEQUENCE [LARGE SCALE GENOMIC DNA]</scope>
</reference>
<sequence length="318" mass="36722">MTERLQKRDDKRKLNIENKKEDREAPIREKCEHFHDNLSKEIDEIERDVSRSSSLTKTELIDHFDGLTVRLQKAQKFLSEATLFLPSYDISKATESLSKLQNMLQDKRNELMPKKKFAFKSKKASEGDGKKTKNLSTKDDAHKKSTKNEPCILADCKFVDEDGKNLSMDPSQINQKDVALARLKHCVVKLYGSPSAIHVNELEDCKIFCGPVSGSIFIRECKNCVFILSCQQLRIHTTEFTNFYIHVTSKAIIEDSHDVQFAPYNWNYPGIAEHFKLSGLDKERNNWDDIDDFNWLAVDAHSPNWSLVAPEQRKNWDP</sequence>
<comment type="similarity">
    <text evidence="2">Belongs to the TBCC family.</text>
</comment>
<dbReference type="GO" id="GO:0007021">
    <property type="term" value="P:tubulin complex assembly"/>
    <property type="evidence" value="ECO:0007669"/>
    <property type="project" value="TreeGrafter"/>
</dbReference>
<proteinExistence type="inferred from homology"/>
<dbReference type="STRING" id="225164.V3ZYS5"/>
<keyword evidence="4" id="KW-0007">Acetylation</keyword>
<dbReference type="InterPro" id="IPR031925">
    <property type="entry name" value="TBCC_N"/>
</dbReference>
<comment type="subcellular location">
    <subcellularLocation>
        <location evidence="1">Cytoplasm</location>
    </subcellularLocation>
</comment>
<dbReference type="OMA" id="YFQHEIT"/>
<dbReference type="GeneID" id="20244343"/>
<name>V3ZYS5_LOTGI</name>